<proteinExistence type="predicted"/>
<reference evidence="1" key="1">
    <citation type="submission" date="2015-06" db="UniProtKB">
        <authorList>
            <consortium name="EnsemblPlants"/>
        </authorList>
    </citation>
    <scope>IDENTIFICATION</scope>
</reference>
<dbReference type="SUPFAM" id="SSF50998">
    <property type="entry name" value="Quinoprotein alcohol dehydrogenase-like"/>
    <property type="match status" value="1"/>
</dbReference>
<protein>
    <submittedName>
        <fullName evidence="1">Uncharacterized protein</fullName>
    </submittedName>
</protein>
<dbReference type="Pfam" id="PF12937">
    <property type="entry name" value="F-box-like"/>
    <property type="match status" value="1"/>
</dbReference>
<dbReference type="ExpressionAtlas" id="M8B1K5">
    <property type="expression patterns" value="baseline"/>
</dbReference>
<dbReference type="Pfam" id="PF03478">
    <property type="entry name" value="Beta-prop_KIB1-4"/>
    <property type="match status" value="2"/>
</dbReference>
<sequence>MENMVGKSPEPEPELPPDMLSSIFALLEVPDLVRAGSVCSSWRSVYTGLRRQLRQHKQRQTPCLLYSLAGENAACLYSLAEKRAYKLTLPDPPIRSRYLIGSSHGWLITSDERSELQIVNPITGEQIVLPSVITLEQVKPVFDDEGAIHKYELWEPRHIPDPQTESYIVVLIHNPEYQISFARAGEGGWTFLPPGWNYQECIYKDGILYAVTRTGSIDAFDLSGPTVTRKTVLGDMKNYICEHIYIVQAPWGDMLQVWREQPTVDGDAEFLGHEPSVYALDELRDYLYLKAYLFPDPQTESYIVVLIHNPEYQISFARAGDCGWTFLPPGWNYQECIYKDGILYAVTRTGSIDAFDLSGPTVTRKTVLGDMKNYICEHIYIVQAPWGDMLQVWREQPTVDGDAGSENIKETSKIFVYKIDMAAKKLVEINGLHGHVLFLGHSQTQCLSVEEYPQLKANCVYFTDDVFATRSAIRSCTNEE</sequence>
<dbReference type="PROSITE" id="PS50181">
    <property type="entry name" value="FBOX"/>
    <property type="match status" value="1"/>
</dbReference>
<dbReference type="EnsemblPlants" id="EMT07881">
    <property type="protein sequence ID" value="EMT07881"/>
    <property type="gene ID" value="F775_20581"/>
</dbReference>
<dbReference type="AlphaFoldDB" id="M8B1K5"/>
<dbReference type="PANTHER" id="PTHR44586:SF14">
    <property type="entry name" value="F-BOX DOMAIN CONTAINING PROTEIN, EXPRESSED"/>
    <property type="match status" value="1"/>
</dbReference>
<name>M8B1K5_AEGTA</name>
<dbReference type="Gene3D" id="1.20.1280.50">
    <property type="match status" value="1"/>
</dbReference>
<evidence type="ECO:0000313" key="1">
    <source>
        <dbReference type="EnsemblPlants" id="EMT07881"/>
    </source>
</evidence>
<dbReference type="SUPFAM" id="SSF81383">
    <property type="entry name" value="F-box domain"/>
    <property type="match status" value="1"/>
</dbReference>
<dbReference type="InterPro" id="IPR005174">
    <property type="entry name" value="KIB1-4_b-propeller"/>
</dbReference>
<dbReference type="InterPro" id="IPR036047">
    <property type="entry name" value="F-box-like_dom_sf"/>
</dbReference>
<dbReference type="CDD" id="cd09917">
    <property type="entry name" value="F-box_SF"/>
    <property type="match status" value="1"/>
</dbReference>
<organism evidence="1">
    <name type="scientific">Aegilops tauschii</name>
    <name type="common">Tausch's goatgrass</name>
    <name type="synonym">Aegilops squarrosa</name>
    <dbReference type="NCBI Taxonomy" id="37682"/>
    <lineage>
        <taxon>Eukaryota</taxon>
        <taxon>Viridiplantae</taxon>
        <taxon>Streptophyta</taxon>
        <taxon>Embryophyta</taxon>
        <taxon>Tracheophyta</taxon>
        <taxon>Spermatophyta</taxon>
        <taxon>Magnoliopsida</taxon>
        <taxon>Liliopsida</taxon>
        <taxon>Poales</taxon>
        <taxon>Poaceae</taxon>
        <taxon>BOP clade</taxon>
        <taxon>Pooideae</taxon>
        <taxon>Triticodae</taxon>
        <taxon>Triticeae</taxon>
        <taxon>Triticinae</taxon>
        <taxon>Aegilops</taxon>
    </lineage>
</organism>
<dbReference type="PANTHER" id="PTHR44586">
    <property type="entry name" value="F-BOX DOMAIN CONTAINING PROTEIN, EXPRESSED"/>
    <property type="match status" value="1"/>
</dbReference>
<dbReference type="InterPro" id="IPR011047">
    <property type="entry name" value="Quinoprotein_ADH-like_sf"/>
</dbReference>
<dbReference type="InterPro" id="IPR001810">
    <property type="entry name" value="F-box_dom"/>
</dbReference>
<accession>M8B1K5</accession>